<sequence length="117" mass="12927">MASTEESSFFVTAGNYHIRKDNLFLAVGQNKSIITQAGAYTWTVSVQGTQNYLQDPTTTHYLHDNSTDNVLAPGQTIHARWSGGSVEKPTHLINAGTRRKLNIPYGGSTDLWKFELA</sequence>
<comment type="caution">
    <text evidence="1">The sequence shown here is derived from an EMBL/GenBank/DDBJ whole genome shotgun (WGS) entry which is preliminary data.</text>
</comment>
<dbReference type="EMBL" id="NESQ01000217">
    <property type="protein sequence ID" value="PUU75710.1"/>
    <property type="molecule type" value="Genomic_DNA"/>
</dbReference>
<proteinExistence type="predicted"/>
<dbReference type="Proteomes" id="UP000244722">
    <property type="component" value="Unassembled WGS sequence"/>
</dbReference>
<keyword evidence="2" id="KW-1185">Reference proteome</keyword>
<reference evidence="1 2" key="1">
    <citation type="submission" date="2017-04" db="EMBL/GenBank/DDBJ databases">
        <title>Draft genome sequence of Tuber borchii Vittad., a whitish edible truffle.</title>
        <authorList>
            <consortium name="DOE Joint Genome Institute"/>
            <person name="Murat C."/>
            <person name="Kuo A."/>
            <person name="Barry K.W."/>
            <person name="Clum A."/>
            <person name="Dockter R.B."/>
            <person name="Fauchery L."/>
            <person name="Iotti M."/>
            <person name="Kohler A."/>
            <person name="Labutti K."/>
            <person name="Lindquist E.A."/>
            <person name="Lipzen A."/>
            <person name="Ohm R.A."/>
            <person name="Wang M."/>
            <person name="Grigoriev I.V."/>
            <person name="Zambonelli A."/>
            <person name="Martin F.M."/>
        </authorList>
    </citation>
    <scope>NUCLEOTIDE SEQUENCE [LARGE SCALE GENOMIC DNA]</scope>
    <source>
        <strain evidence="1 2">Tbo3840</strain>
    </source>
</reference>
<evidence type="ECO:0000313" key="1">
    <source>
        <dbReference type="EMBL" id="PUU75710.1"/>
    </source>
</evidence>
<gene>
    <name evidence="1" type="ORF">B9Z19DRAFT_993409</name>
</gene>
<accession>A0A2T6ZJP2</accession>
<protein>
    <submittedName>
        <fullName evidence="1">11.9 kDa wall protein</fullName>
    </submittedName>
</protein>
<name>A0A2T6ZJP2_TUBBO</name>
<dbReference type="AlphaFoldDB" id="A0A2T6ZJP2"/>
<organism evidence="1 2">
    <name type="scientific">Tuber borchii</name>
    <name type="common">White truffle</name>
    <dbReference type="NCBI Taxonomy" id="42251"/>
    <lineage>
        <taxon>Eukaryota</taxon>
        <taxon>Fungi</taxon>
        <taxon>Dikarya</taxon>
        <taxon>Ascomycota</taxon>
        <taxon>Pezizomycotina</taxon>
        <taxon>Pezizomycetes</taxon>
        <taxon>Pezizales</taxon>
        <taxon>Tuberaceae</taxon>
        <taxon>Tuber</taxon>
    </lineage>
</organism>
<evidence type="ECO:0000313" key="2">
    <source>
        <dbReference type="Proteomes" id="UP000244722"/>
    </source>
</evidence>